<dbReference type="InterPro" id="IPR020449">
    <property type="entry name" value="Tscrpt_reg_AraC-type_HTH"/>
</dbReference>
<keyword evidence="2" id="KW-0805">Transcription regulation</keyword>
<reference evidence="7" key="1">
    <citation type="journal article" date="2020" name="Mol. Plant Microbe">
        <title>Rhizobial microsymbionts of the narrowly endemic Oxytropis species growing in Kamchatka are characterized by significant genetic diversity and possess a set of genes that are associated with T3SS and T6SS secretion systems and can affect the development of symbiosis.</title>
        <authorList>
            <person name="Safronova V."/>
            <person name="Guro P."/>
            <person name="Sazanova A."/>
            <person name="Kuznetsova I."/>
            <person name="Belimov A."/>
            <person name="Yakubov V."/>
            <person name="Chirak E."/>
            <person name="Afonin A."/>
            <person name="Gogolev Y."/>
            <person name="Andronov E."/>
            <person name="Tikhonovich I."/>
        </authorList>
    </citation>
    <scope>NUCLEOTIDE SEQUENCE [LARGE SCALE GENOMIC DNA]</scope>
    <source>
        <strain evidence="7">581</strain>
    </source>
</reference>
<organism evidence="6 7">
    <name type="scientific">Tardiphaga robiniae</name>
    <dbReference type="NCBI Taxonomy" id="943830"/>
    <lineage>
        <taxon>Bacteria</taxon>
        <taxon>Pseudomonadati</taxon>
        <taxon>Pseudomonadota</taxon>
        <taxon>Alphaproteobacteria</taxon>
        <taxon>Hyphomicrobiales</taxon>
        <taxon>Nitrobacteraceae</taxon>
        <taxon>Tardiphaga</taxon>
    </lineage>
</organism>
<dbReference type="PANTHER" id="PTHR11019:SF159">
    <property type="entry name" value="TRANSCRIPTIONAL REGULATOR-RELATED"/>
    <property type="match status" value="1"/>
</dbReference>
<dbReference type="InterPro" id="IPR009057">
    <property type="entry name" value="Homeodomain-like_sf"/>
</dbReference>
<dbReference type="KEGG" id="trb:HB776_14045"/>
<dbReference type="CDD" id="cd06124">
    <property type="entry name" value="cupin_NimR-like_N"/>
    <property type="match status" value="1"/>
</dbReference>
<dbReference type="SUPFAM" id="SSF51182">
    <property type="entry name" value="RmlC-like cupins"/>
    <property type="match status" value="1"/>
</dbReference>
<dbReference type="Pfam" id="PF12833">
    <property type="entry name" value="HTH_18"/>
    <property type="match status" value="1"/>
</dbReference>
<dbReference type="PRINTS" id="PR00032">
    <property type="entry name" value="HTHARAC"/>
</dbReference>
<dbReference type="GO" id="GO:0003700">
    <property type="term" value="F:DNA-binding transcription factor activity"/>
    <property type="evidence" value="ECO:0007669"/>
    <property type="project" value="InterPro"/>
</dbReference>
<dbReference type="InterPro" id="IPR011051">
    <property type="entry name" value="RmlC_Cupin_sf"/>
</dbReference>
<dbReference type="SMART" id="SM00342">
    <property type="entry name" value="HTH_ARAC"/>
    <property type="match status" value="1"/>
</dbReference>
<evidence type="ECO:0000313" key="6">
    <source>
        <dbReference type="EMBL" id="QND72220.1"/>
    </source>
</evidence>
<dbReference type="PANTHER" id="PTHR11019">
    <property type="entry name" value="HTH-TYPE TRANSCRIPTIONAL REGULATOR NIMR"/>
    <property type="match status" value="1"/>
</dbReference>
<dbReference type="AlphaFoldDB" id="A0A7G6TZN8"/>
<keyword evidence="3" id="KW-0238">DNA-binding</keyword>
<feature type="domain" description="HTH araC/xylS-type" evidence="5">
    <location>
        <begin position="177"/>
        <end position="274"/>
    </location>
</feature>
<name>A0A7G6TZN8_9BRAD</name>
<evidence type="ECO:0000256" key="4">
    <source>
        <dbReference type="ARBA" id="ARBA00023163"/>
    </source>
</evidence>
<dbReference type="PROSITE" id="PS00041">
    <property type="entry name" value="HTH_ARAC_FAMILY_1"/>
    <property type="match status" value="1"/>
</dbReference>
<protein>
    <submittedName>
        <fullName evidence="6">Helix-turn-helix transcriptional regulator</fullName>
    </submittedName>
</protein>
<dbReference type="InterPro" id="IPR018060">
    <property type="entry name" value="HTH_AraC"/>
</dbReference>
<proteinExistence type="predicted"/>
<evidence type="ECO:0000313" key="7">
    <source>
        <dbReference type="Proteomes" id="UP000515291"/>
    </source>
</evidence>
<dbReference type="Proteomes" id="UP000515291">
    <property type="component" value="Chromosome"/>
</dbReference>
<dbReference type="Gene3D" id="1.10.10.60">
    <property type="entry name" value="Homeodomain-like"/>
    <property type="match status" value="1"/>
</dbReference>
<dbReference type="FunFam" id="1.10.10.60:FF:000132">
    <property type="entry name" value="AraC family transcriptional regulator"/>
    <property type="match status" value="1"/>
</dbReference>
<keyword evidence="4" id="KW-0804">Transcription</keyword>
<sequence>MRTGQAGAVLKRHGVMTSLTERLDGPSAIAIWGSDEPGDAFRLGTRELDWHHHRRGQLFCIESGLIRLHTKQGSWLLPPQRIGWLPPGLHHKVTLSGVLSGWGVLLTPAASRTLPSQPCVMGVSDLLRALVRRAAGWTNADRLTPAQTRVVAVLLDEIRGAPQEPLHLPMPTDIRALRIANALIRRPHDARTLHELGEWAGLSERTARRIFMTETGMGFTQWRQQARLTLALERLAANEPVADVAEALGYATSSNFIAMFRRAFGEPPARYFAKQRRTRDAG</sequence>
<evidence type="ECO:0000256" key="3">
    <source>
        <dbReference type="ARBA" id="ARBA00023125"/>
    </source>
</evidence>
<keyword evidence="1" id="KW-0678">Repressor</keyword>
<gene>
    <name evidence="6" type="ORF">HB776_14045</name>
</gene>
<dbReference type="PROSITE" id="PS01124">
    <property type="entry name" value="HTH_ARAC_FAMILY_2"/>
    <property type="match status" value="1"/>
</dbReference>
<dbReference type="EMBL" id="CP050292">
    <property type="protein sequence ID" value="QND72220.1"/>
    <property type="molecule type" value="Genomic_DNA"/>
</dbReference>
<evidence type="ECO:0000259" key="5">
    <source>
        <dbReference type="PROSITE" id="PS01124"/>
    </source>
</evidence>
<dbReference type="SUPFAM" id="SSF46689">
    <property type="entry name" value="Homeodomain-like"/>
    <property type="match status" value="1"/>
</dbReference>
<evidence type="ECO:0000256" key="1">
    <source>
        <dbReference type="ARBA" id="ARBA00022491"/>
    </source>
</evidence>
<dbReference type="GO" id="GO:0043565">
    <property type="term" value="F:sequence-specific DNA binding"/>
    <property type="evidence" value="ECO:0007669"/>
    <property type="project" value="InterPro"/>
</dbReference>
<accession>A0A7G6TZN8</accession>
<dbReference type="InterPro" id="IPR018062">
    <property type="entry name" value="HTH_AraC-typ_CS"/>
</dbReference>
<evidence type="ECO:0000256" key="2">
    <source>
        <dbReference type="ARBA" id="ARBA00023015"/>
    </source>
</evidence>